<dbReference type="GO" id="GO:0008170">
    <property type="term" value="F:N-methyltransferase activity"/>
    <property type="evidence" value="ECO:0007669"/>
    <property type="project" value="InterPro"/>
</dbReference>
<dbReference type="REBASE" id="357054">
    <property type="entry name" value="M.PbaK239ORF58000P"/>
</dbReference>
<sequence length="581" mass="65849">MSKKLNSLVGKIHQGDCIDGMKSVPSESVQLVFADPPFNIGYDYDEYDDRLDAEKYVEWSRDWMTEVHRMLSPTGTFWLAIGDEYAAELKIEAQKIGFHTRNWVVWYYTFGVNCKNKFTRSHAHLFYFVKDNDNFTFNRDAIAVPSARQLVYGDKRANPKGRLPDDTWILRPQDCVDGFTADEDLWYFPRVAGTFKERAGFHGCQMPEQLMGRIVRGCSDPDDVVVDPFSGSSTTITVAKKLGRKYFSFELSKEYAKLGSKRLESACVGDPLDGSAEPTVSAPSTSAGKKLGEKRPSKKKSPAPTNLLFDLEESQVESQSIVEAFSESNRGFSVDRLIADPVLNEDFQLQCARRDVPGTGAERNRFLFRLRKSGKLKRAGIETSKRTSITWDQMEPYLFASEIAWRQISDLYANMSLDELLSDPRLADKFDKLAMAYSPGFTSLDYRWAALKLRKEGSKGRSRAQASTPKQLGIRKFKKADVKRLSKIDFASLDQVPAVYALRDGDNHYVYAGETSDLKSRIEAQFCESTREGWPAFGVDIDTLELAIVQVGSITDARLARQSRLLKWYSPQWNFNERLAV</sequence>
<evidence type="ECO:0000256" key="4">
    <source>
        <dbReference type="SAM" id="MobiDB-lite"/>
    </source>
</evidence>
<dbReference type="OrthoDB" id="9773571at2"/>
<dbReference type="PANTHER" id="PTHR13370:SF3">
    <property type="entry name" value="TRNA (GUANINE(10)-N2)-METHYLTRANSFERASE HOMOLOG"/>
    <property type="match status" value="1"/>
</dbReference>
<evidence type="ECO:0000256" key="2">
    <source>
        <dbReference type="ARBA" id="ARBA00022603"/>
    </source>
</evidence>
<keyword evidence="2 6" id="KW-0489">Methyltransferase</keyword>
<dbReference type="PROSITE" id="PS00092">
    <property type="entry name" value="N6_MTASE"/>
    <property type="match status" value="1"/>
</dbReference>
<dbReference type="SUPFAM" id="SSF53335">
    <property type="entry name" value="S-adenosyl-L-methionine-dependent methyltransferases"/>
    <property type="match status" value="1"/>
</dbReference>
<dbReference type="GO" id="GO:0009007">
    <property type="term" value="F:site-specific DNA-methyltransferase (adenine-specific) activity"/>
    <property type="evidence" value="ECO:0007669"/>
    <property type="project" value="UniProtKB-EC"/>
</dbReference>
<dbReference type="EC" id="2.1.1.72" evidence="6"/>
<evidence type="ECO:0000313" key="7">
    <source>
        <dbReference type="Proteomes" id="UP000319817"/>
    </source>
</evidence>
<gene>
    <name evidence="6" type="primary">yhdJ</name>
    <name evidence="6" type="ORF">K239x_58000</name>
</gene>
<accession>A0A517P327</accession>
<evidence type="ECO:0000313" key="6">
    <source>
        <dbReference type="EMBL" id="QDT13780.1"/>
    </source>
</evidence>
<dbReference type="PANTHER" id="PTHR13370">
    <property type="entry name" value="RNA METHYLASE-RELATED"/>
    <property type="match status" value="1"/>
</dbReference>
<evidence type="ECO:0000256" key="3">
    <source>
        <dbReference type="ARBA" id="ARBA00022679"/>
    </source>
</evidence>
<evidence type="ECO:0000256" key="1">
    <source>
        <dbReference type="ARBA" id="ARBA00006594"/>
    </source>
</evidence>
<dbReference type="GO" id="GO:0005737">
    <property type="term" value="C:cytoplasm"/>
    <property type="evidence" value="ECO:0007669"/>
    <property type="project" value="TreeGrafter"/>
</dbReference>
<dbReference type="GO" id="GO:0032259">
    <property type="term" value="P:methylation"/>
    <property type="evidence" value="ECO:0007669"/>
    <property type="project" value="UniProtKB-KW"/>
</dbReference>
<feature type="region of interest" description="Disordered" evidence="4">
    <location>
        <begin position="273"/>
        <end position="305"/>
    </location>
</feature>
<feature type="domain" description="DNA methylase N-4/N-6" evidence="5">
    <location>
        <begin position="29"/>
        <end position="258"/>
    </location>
</feature>
<dbReference type="Gene3D" id="3.40.50.150">
    <property type="entry name" value="Vaccinia Virus protein VP39"/>
    <property type="match status" value="1"/>
</dbReference>
<keyword evidence="7" id="KW-1185">Reference proteome</keyword>
<keyword evidence="3 6" id="KW-0808">Transferase</keyword>
<dbReference type="PRINTS" id="PR00508">
    <property type="entry name" value="S21N4MTFRASE"/>
</dbReference>
<dbReference type="AlphaFoldDB" id="A0A517P327"/>
<dbReference type="InterPro" id="IPR029063">
    <property type="entry name" value="SAM-dependent_MTases_sf"/>
</dbReference>
<evidence type="ECO:0000259" key="5">
    <source>
        <dbReference type="Pfam" id="PF01555"/>
    </source>
</evidence>
<dbReference type="InterPro" id="IPR002052">
    <property type="entry name" value="DNA_methylase_N6_adenine_CS"/>
</dbReference>
<dbReference type="EMBL" id="CP036526">
    <property type="protein sequence ID" value="QDT13780.1"/>
    <property type="molecule type" value="Genomic_DNA"/>
</dbReference>
<reference evidence="6 7" key="1">
    <citation type="submission" date="2019-02" db="EMBL/GenBank/DDBJ databases">
        <title>Deep-cultivation of Planctomycetes and their phenomic and genomic characterization uncovers novel biology.</title>
        <authorList>
            <person name="Wiegand S."/>
            <person name="Jogler M."/>
            <person name="Boedeker C."/>
            <person name="Pinto D."/>
            <person name="Vollmers J."/>
            <person name="Rivas-Marin E."/>
            <person name="Kohn T."/>
            <person name="Peeters S.H."/>
            <person name="Heuer A."/>
            <person name="Rast P."/>
            <person name="Oberbeckmann S."/>
            <person name="Bunk B."/>
            <person name="Jeske O."/>
            <person name="Meyerdierks A."/>
            <person name="Storesund J.E."/>
            <person name="Kallscheuer N."/>
            <person name="Luecker S."/>
            <person name="Lage O.M."/>
            <person name="Pohl T."/>
            <person name="Merkel B.J."/>
            <person name="Hornburger P."/>
            <person name="Mueller R.-W."/>
            <person name="Bruemmer F."/>
            <person name="Labrenz M."/>
            <person name="Spormann A.M."/>
            <person name="Op den Camp H."/>
            <person name="Overmann J."/>
            <person name="Amann R."/>
            <person name="Jetten M.S.M."/>
            <person name="Mascher T."/>
            <person name="Medema M.H."/>
            <person name="Devos D.P."/>
            <person name="Kaster A.-K."/>
            <person name="Ovreas L."/>
            <person name="Rohde M."/>
            <person name="Galperin M.Y."/>
            <person name="Jogler C."/>
        </authorList>
    </citation>
    <scope>NUCLEOTIDE SEQUENCE [LARGE SCALE GENOMIC DNA]</scope>
    <source>
        <strain evidence="6 7">K23_9</strain>
    </source>
</reference>
<protein>
    <submittedName>
        <fullName evidence="6">DNA adenine methyltransferase YhdJ</fullName>
        <ecNumber evidence="6">2.1.1.72</ecNumber>
    </submittedName>
</protein>
<dbReference type="GO" id="GO:0003677">
    <property type="term" value="F:DNA binding"/>
    <property type="evidence" value="ECO:0007669"/>
    <property type="project" value="InterPro"/>
</dbReference>
<dbReference type="Pfam" id="PF01555">
    <property type="entry name" value="N6_N4_Mtase"/>
    <property type="match status" value="1"/>
</dbReference>
<dbReference type="Proteomes" id="UP000319817">
    <property type="component" value="Chromosome"/>
</dbReference>
<proteinExistence type="inferred from homology"/>
<dbReference type="InterPro" id="IPR002941">
    <property type="entry name" value="DNA_methylase_N4/N6"/>
</dbReference>
<name>A0A517P327_9BACT</name>
<dbReference type="RefSeq" id="WP_145421597.1">
    <property type="nucleotide sequence ID" value="NZ_CP036526.1"/>
</dbReference>
<comment type="similarity">
    <text evidence="1">Belongs to the N(4)/N(6)-methyltransferase family.</text>
</comment>
<dbReference type="InterPro" id="IPR001091">
    <property type="entry name" value="RM_Methyltransferase"/>
</dbReference>
<organism evidence="6 7">
    <name type="scientific">Stieleria marina</name>
    <dbReference type="NCBI Taxonomy" id="1930275"/>
    <lineage>
        <taxon>Bacteria</taxon>
        <taxon>Pseudomonadati</taxon>
        <taxon>Planctomycetota</taxon>
        <taxon>Planctomycetia</taxon>
        <taxon>Pirellulales</taxon>
        <taxon>Pirellulaceae</taxon>
        <taxon>Stieleria</taxon>
    </lineage>
</organism>